<feature type="compositionally biased region" description="Basic and acidic residues" evidence="1">
    <location>
        <begin position="371"/>
        <end position="385"/>
    </location>
</feature>
<keyword evidence="3" id="KW-1185">Reference proteome</keyword>
<dbReference type="AlphaFoldDB" id="A0A388LTK7"/>
<feature type="compositionally biased region" description="Basic residues" evidence="1">
    <location>
        <begin position="625"/>
        <end position="640"/>
    </location>
</feature>
<feature type="compositionally biased region" description="Basic residues" evidence="1">
    <location>
        <begin position="553"/>
        <end position="567"/>
    </location>
</feature>
<sequence length="640" mass="74251">MRSVQNAEVNKKAAQILERRTDKDVAKIPWVSCGVHYCSLLLKNLSSLSWVKDMVKTVNTIIKFIRNHHATHGLMMTIDNSLSLLRPTEVQFGSINQMLSRLVNREGVLNEMVDKDYGASWRALRWSSAKLQRKADLVYYSVRCESWWDKVKKIVVIMEPVFNLHKRMDKEGVSPTNLVEYDALIARRLRNVVLTKEREDVMVKVKDRVQMMRQPAHATAFLLDPRRRQSGWLNDPDSPLVQNAMRFLLRQIGGTWDSQKHIDMWGYLYEFLRESVEGEVRKDKHMRSPSLGMWSTATYAERNWASMDFIQSKRRNNLSPASLEKLVYIHWNTQLLRVRTSQDNGYVDVWGSFFEPLMEPTEEDQSLEDGTTEKTVDEGEPQDGKRQKRLKKAPKGRIPHDLLDEDSSGSSEVEDLIWKGKCWNESTSEDSGGEDDVGEDSDFELGVVPAVPVTTYVGRTLGRREKEAEVQPSEPVERVDTDIEFLIHHVPDGDPDGDRDEDEDEADRAKAMADRDAALVHMRMLEEAARSAAIPTRRERERQRKQISSLRSSIRKKKISSKKTKICSKRERSPRESSPSNTKRKKISSRRELSCWNMPKRTCSNRERSRSNRQPWCMHEEPGHMHRNSLHRRNNRKSKR</sequence>
<dbReference type="OrthoDB" id="2017576at2759"/>
<feature type="compositionally biased region" description="Acidic residues" evidence="1">
    <location>
        <begin position="427"/>
        <end position="443"/>
    </location>
</feature>
<feature type="compositionally biased region" description="Basic and acidic residues" evidence="1">
    <location>
        <begin position="464"/>
        <end position="492"/>
    </location>
</feature>
<name>A0A388LTK7_CHABU</name>
<gene>
    <name evidence="2" type="ORF">CBR_g40384</name>
</gene>
<evidence type="ECO:0008006" key="4">
    <source>
        <dbReference type="Google" id="ProtNLM"/>
    </source>
</evidence>
<feature type="region of interest" description="Disordered" evidence="1">
    <location>
        <begin position="424"/>
        <end position="443"/>
    </location>
</feature>
<dbReference type="Gramene" id="GBG85654">
    <property type="protein sequence ID" value="GBG85654"/>
    <property type="gene ID" value="CBR_g40384"/>
</dbReference>
<feature type="region of interest" description="Disordered" evidence="1">
    <location>
        <begin position="530"/>
        <end position="640"/>
    </location>
</feature>
<evidence type="ECO:0000313" key="2">
    <source>
        <dbReference type="EMBL" id="GBG85654.1"/>
    </source>
</evidence>
<dbReference type="InterPro" id="IPR012337">
    <property type="entry name" value="RNaseH-like_sf"/>
</dbReference>
<dbReference type="Proteomes" id="UP000265515">
    <property type="component" value="Unassembled WGS sequence"/>
</dbReference>
<feature type="compositionally biased region" description="Acidic residues" evidence="1">
    <location>
        <begin position="493"/>
        <end position="506"/>
    </location>
</feature>
<dbReference type="EMBL" id="BFEA01000528">
    <property type="protein sequence ID" value="GBG85654.1"/>
    <property type="molecule type" value="Genomic_DNA"/>
</dbReference>
<organism evidence="2 3">
    <name type="scientific">Chara braunii</name>
    <name type="common">Braun's stonewort</name>
    <dbReference type="NCBI Taxonomy" id="69332"/>
    <lineage>
        <taxon>Eukaryota</taxon>
        <taxon>Viridiplantae</taxon>
        <taxon>Streptophyta</taxon>
        <taxon>Charophyceae</taxon>
        <taxon>Charales</taxon>
        <taxon>Characeae</taxon>
        <taxon>Chara</taxon>
    </lineage>
</organism>
<protein>
    <recommendedName>
        <fullName evidence="4">DUF659 domain-containing protein</fullName>
    </recommendedName>
</protein>
<accession>A0A388LTK7</accession>
<feature type="region of interest" description="Disordered" evidence="1">
    <location>
        <begin position="358"/>
        <end position="411"/>
    </location>
</feature>
<feature type="region of interest" description="Disordered" evidence="1">
    <location>
        <begin position="464"/>
        <end position="515"/>
    </location>
</feature>
<comment type="caution">
    <text evidence="2">The sequence shown here is derived from an EMBL/GenBank/DDBJ whole genome shotgun (WGS) entry which is preliminary data.</text>
</comment>
<evidence type="ECO:0000313" key="3">
    <source>
        <dbReference type="Proteomes" id="UP000265515"/>
    </source>
</evidence>
<feature type="compositionally biased region" description="Basic residues" evidence="1">
    <location>
        <begin position="386"/>
        <end position="397"/>
    </location>
</feature>
<reference evidence="2 3" key="1">
    <citation type="journal article" date="2018" name="Cell">
        <title>The Chara Genome: Secondary Complexity and Implications for Plant Terrestrialization.</title>
        <authorList>
            <person name="Nishiyama T."/>
            <person name="Sakayama H."/>
            <person name="Vries J.D."/>
            <person name="Buschmann H."/>
            <person name="Saint-Marcoux D."/>
            <person name="Ullrich K.K."/>
            <person name="Haas F.B."/>
            <person name="Vanderstraeten L."/>
            <person name="Becker D."/>
            <person name="Lang D."/>
            <person name="Vosolsobe S."/>
            <person name="Rombauts S."/>
            <person name="Wilhelmsson P.K.I."/>
            <person name="Janitza P."/>
            <person name="Kern R."/>
            <person name="Heyl A."/>
            <person name="Rumpler F."/>
            <person name="Villalobos L.I.A.C."/>
            <person name="Clay J.M."/>
            <person name="Skokan R."/>
            <person name="Toyoda A."/>
            <person name="Suzuki Y."/>
            <person name="Kagoshima H."/>
            <person name="Schijlen E."/>
            <person name="Tajeshwar N."/>
            <person name="Catarino B."/>
            <person name="Hetherington A.J."/>
            <person name="Saltykova A."/>
            <person name="Bonnot C."/>
            <person name="Breuninger H."/>
            <person name="Symeonidi A."/>
            <person name="Radhakrishnan G.V."/>
            <person name="Van Nieuwerburgh F."/>
            <person name="Deforce D."/>
            <person name="Chang C."/>
            <person name="Karol K.G."/>
            <person name="Hedrich R."/>
            <person name="Ulvskov P."/>
            <person name="Glockner G."/>
            <person name="Delwiche C.F."/>
            <person name="Petrasek J."/>
            <person name="Van de Peer Y."/>
            <person name="Friml J."/>
            <person name="Beilby M."/>
            <person name="Dolan L."/>
            <person name="Kohara Y."/>
            <person name="Sugano S."/>
            <person name="Fujiyama A."/>
            <person name="Delaux P.-M."/>
            <person name="Quint M."/>
            <person name="TheiBen G."/>
            <person name="Hagemann M."/>
            <person name="Harholt J."/>
            <person name="Dunand C."/>
            <person name="Zachgo S."/>
            <person name="Langdale J."/>
            <person name="Maumus F."/>
            <person name="Straeten D.V.D."/>
            <person name="Gould S.B."/>
            <person name="Rensing S.A."/>
        </authorList>
    </citation>
    <scope>NUCLEOTIDE SEQUENCE [LARGE SCALE GENOMIC DNA]</scope>
    <source>
        <strain evidence="2 3">S276</strain>
    </source>
</reference>
<dbReference type="SUPFAM" id="SSF53098">
    <property type="entry name" value="Ribonuclease H-like"/>
    <property type="match status" value="1"/>
</dbReference>
<proteinExistence type="predicted"/>
<evidence type="ECO:0000256" key="1">
    <source>
        <dbReference type="SAM" id="MobiDB-lite"/>
    </source>
</evidence>